<sequence>MKRRIITVLITGVICMSMVACNQPKGVNSKQAEDETKIDTVKEDIKDVDVKLDENGIQFNLPGKWKENEGKNIDIYRPLPEENIAGQIEISYILDETIARGFAMKKEADKIPKTDEEAIQKAVAELRELYKEFKELCIIVTIDTSKTEGKVQKELFSKYENKDLIEKVDNFEFYLLYNNKADVNGLSENSQKAYEEAYGEIKNFKSLITTYKPVSETEAVSKNIVKFKTKTLEGKEIDSSIFKDSKLTMINVWGTFCTPCIAELSDLQKLSEEVKSQNVNVIGIVSDTPDKDNEELAKEILSKKGVTYTNIIPDETIINNILEKIALVPTTLFVDSEGNVVGDLIVGSKGTEEYKKEIVDRLKNIE</sequence>
<evidence type="ECO:0000313" key="9">
    <source>
        <dbReference type="Proteomes" id="UP000601171"/>
    </source>
</evidence>
<evidence type="ECO:0000256" key="4">
    <source>
        <dbReference type="ARBA" id="ARBA00023157"/>
    </source>
</evidence>
<dbReference type="GO" id="GO:0030313">
    <property type="term" value="C:cell envelope"/>
    <property type="evidence" value="ECO:0007669"/>
    <property type="project" value="UniProtKB-SubCell"/>
</dbReference>
<keyword evidence="6" id="KW-0732">Signal</keyword>
<gene>
    <name evidence="8" type="ORF">H8707_05515</name>
</gene>
<reference evidence="8" key="1">
    <citation type="submission" date="2020-08" db="EMBL/GenBank/DDBJ databases">
        <title>Genome public.</title>
        <authorList>
            <person name="Liu C."/>
            <person name="Sun Q."/>
        </authorList>
    </citation>
    <scope>NUCLEOTIDE SEQUENCE</scope>
    <source>
        <strain evidence="8">BX21</strain>
    </source>
</reference>
<name>A0A926EWP3_9FIRM</name>
<dbReference type="AlphaFoldDB" id="A0A926EWP3"/>
<dbReference type="PANTHER" id="PTHR42852">
    <property type="entry name" value="THIOL:DISULFIDE INTERCHANGE PROTEIN DSBE"/>
    <property type="match status" value="1"/>
</dbReference>
<dbReference type="Pfam" id="PF00578">
    <property type="entry name" value="AhpC-TSA"/>
    <property type="match status" value="1"/>
</dbReference>
<evidence type="ECO:0000256" key="2">
    <source>
        <dbReference type="ARBA" id="ARBA00022748"/>
    </source>
</evidence>
<dbReference type="InterPro" id="IPR036249">
    <property type="entry name" value="Thioredoxin-like_sf"/>
</dbReference>
<dbReference type="PANTHER" id="PTHR42852:SF6">
    <property type="entry name" value="THIOL:DISULFIDE INTERCHANGE PROTEIN DSBE"/>
    <property type="match status" value="1"/>
</dbReference>
<dbReference type="InterPro" id="IPR000866">
    <property type="entry name" value="AhpC/TSA"/>
</dbReference>
<dbReference type="CDD" id="cd02966">
    <property type="entry name" value="TlpA_like_family"/>
    <property type="match status" value="1"/>
</dbReference>
<dbReference type="Proteomes" id="UP000601171">
    <property type="component" value="Unassembled WGS sequence"/>
</dbReference>
<dbReference type="PROSITE" id="PS51352">
    <property type="entry name" value="THIOREDOXIN_2"/>
    <property type="match status" value="1"/>
</dbReference>
<keyword evidence="4" id="KW-1015">Disulfide bond</keyword>
<evidence type="ECO:0000256" key="1">
    <source>
        <dbReference type="ARBA" id="ARBA00004196"/>
    </source>
</evidence>
<dbReference type="GO" id="GO:0017004">
    <property type="term" value="P:cytochrome complex assembly"/>
    <property type="evidence" value="ECO:0007669"/>
    <property type="project" value="UniProtKB-KW"/>
</dbReference>
<evidence type="ECO:0000256" key="5">
    <source>
        <dbReference type="ARBA" id="ARBA00023284"/>
    </source>
</evidence>
<accession>A0A926EWP3</accession>
<keyword evidence="3" id="KW-0812">Transmembrane</keyword>
<dbReference type="SUPFAM" id="SSF52833">
    <property type="entry name" value="Thioredoxin-like"/>
    <property type="match status" value="1"/>
</dbReference>
<evidence type="ECO:0000256" key="6">
    <source>
        <dbReference type="SAM" id="SignalP"/>
    </source>
</evidence>
<dbReference type="Gene3D" id="3.40.30.10">
    <property type="entry name" value="Glutaredoxin"/>
    <property type="match status" value="1"/>
</dbReference>
<keyword evidence="2" id="KW-0201">Cytochrome c-type biogenesis</keyword>
<dbReference type="InterPro" id="IPR013766">
    <property type="entry name" value="Thioredoxin_domain"/>
</dbReference>
<protein>
    <submittedName>
        <fullName evidence="8">TlpA family protein disulfide reductase</fullName>
    </submittedName>
</protein>
<evidence type="ECO:0000259" key="7">
    <source>
        <dbReference type="PROSITE" id="PS51352"/>
    </source>
</evidence>
<comment type="caution">
    <text evidence="8">The sequence shown here is derived from an EMBL/GenBank/DDBJ whole genome shotgun (WGS) entry which is preliminary data.</text>
</comment>
<keyword evidence="3" id="KW-0735">Signal-anchor</keyword>
<dbReference type="GO" id="GO:0016491">
    <property type="term" value="F:oxidoreductase activity"/>
    <property type="evidence" value="ECO:0007669"/>
    <property type="project" value="InterPro"/>
</dbReference>
<organism evidence="8 9">
    <name type="scientific">Paratissierella segnis</name>
    <dbReference type="NCBI Taxonomy" id="2763679"/>
    <lineage>
        <taxon>Bacteria</taxon>
        <taxon>Bacillati</taxon>
        <taxon>Bacillota</taxon>
        <taxon>Tissierellia</taxon>
        <taxon>Tissierellales</taxon>
        <taxon>Tissierellaceae</taxon>
        <taxon>Paratissierella</taxon>
    </lineage>
</organism>
<dbReference type="RefSeq" id="WP_262429145.1">
    <property type="nucleotide sequence ID" value="NZ_JACRTG010000016.1"/>
</dbReference>
<evidence type="ECO:0000313" key="8">
    <source>
        <dbReference type="EMBL" id="MBC8587694.1"/>
    </source>
</evidence>
<dbReference type="EMBL" id="JACRTG010000016">
    <property type="protein sequence ID" value="MBC8587694.1"/>
    <property type="molecule type" value="Genomic_DNA"/>
</dbReference>
<comment type="subcellular location">
    <subcellularLocation>
        <location evidence="1">Cell envelope</location>
    </subcellularLocation>
</comment>
<feature type="signal peptide" evidence="6">
    <location>
        <begin position="1"/>
        <end position="22"/>
    </location>
</feature>
<dbReference type="GO" id="GO:0016209">
    <property type="term" value="F:antioxidant activity"/>
    <property type="evidence" value="ECO:0007669"/>
    <property type="project" value="InterPro"/>
</dbReference>
<keyword evidence="5" id="KW-0676">Redox-active center</keyword>
<keyword evidence="9" id="KW-1185">Reference proteome</keyword>
<feature type="chain" id="PRO_5038634906" evidence="6">
    <location>
        <begin position="23"/>
        <end position="366"/>
    </location>
</feature>
<proteinExistence type="predicted"/>
<dbReference type="InterPro" id="IPR050553">
    <property type="entry name" value="Thioredoxin_ResA/DsbE_sf"/>
</dbReference>
<evidence type="ECO:0000256" key="3">
    <source>
        <dbReference type="ARBA" id="ARBA00022968"/>
    </source>
</evidence>
<feature type="domain" description="Thioredoxin" evidence="7">
    <location>
        <begin position="218"/>
        <end position="364"/>
    </location>
</feature>
<dbReference type="PROSITE" id="PS51257">
    <property type="entry name" value="PROKAR_LIPOPROTEIN"/>
    <property type="match status" value="1"/>
</dbReference>